<gene>
    <name evidence="7" type="ORF">ATZ33_06125</name>
    <name evidence="8" type="ORF">RV15_GL001524</name>
</gene>
<feature type="domain" description="M23ase beta-sheet core" evidence="5">
    <location>
        <begin position="332"/>
        <end position="419"/>
    </location>
</feature>
<dbReference type="Pfam" id="PF01551">
    <property type="entry name" value="Peptidase_M23"/>
    <property type="match status" value="1"/>
</dbReference>
<reference evidence="8 10" key="1">
    <citation type="submission" date="2014-12" db="EMBL/GenBank/DDBJ databases">
        <title>Draft genome sequences of 29 type strains of Enterococci.</title>
        <authorList>
            <person name="Zhong Z."/>
            <person name="Sun Z."/>
            <person name="Liu W."/>
            <person name="Zhang W."/>
            <person name="Zhang H."/>
        </authorList>
    </citation>
    <scope>NUCLEOTIDE SEQUENCE [LARGE SCALE GENOMIC DNA]</scope>
    <source>
        <strain evidence="8 10">DSM 22801</strain>
    </source>
</reference>
<keyword evidence="2" id="KW-0175">Coiled coil</keyword>
<dbReference type="InterPro" id="IPR057309">
    <property type="entry name" value="PcsB_CC"/>
</dbReference>
<dbReference type="PANTHER" id="PTHR21666:SF270">
    <property type="entry name" value="MUREIN HYDROLASE ACTIVATOR ENVC"/>
    <property type="match status" value="1"/>
</dbReference>
<dbReference type="EMBL" id="CP013614">
    <property type="protein sequence ID" value="ALS00960.1"/>
    <property type="molecule type" value="Genomic_DNA"/>
</dbReference>
<evidence type="ECO:0000256" key="1">
    <source>
        <dbReference type="ARBA" id="ARBA00022729"/>
    </source>
</evidence>
<dbReference type="PANTHER" id="PTHR21666">
    <property type="entry name" value="PEPTIDASE-RELATED"/>
    <property type="match status" value="1"/>
</dbReference>
<dbReference type="Proteomes" id="UP000183039">
    <property type="component" value="Unassembled WGS sequence"/>
</dbReference>
<dbReference type="Gene3D" id="2.70.70.10">
    <property type="entry name" value="Glucose Permease (Domain IIA)"/>
    <property type="match status" value="1"/>
</dbReference>
<proteinExistence type="predicted"/>
<dbReference type="GO" id="GO:0004222">
    <property type="term" value="F:metalloendopeptidase activity"/>
    <property type="evidence" value="ECO:0007669"/>
    <property type="project" value="TreeGrafter"/>
</dbReference>
<keyword evidence="9" id="KW-1185">Reference proteome</keyword>
<evidence type="ECO:0000256" key="3">
    <source>
        <dbReference type="SAM" id="MobiDB-lite"/>
    </source>
</evidence>
<dbReference type="OrthoDB" id="9805070at2"/>
<feature type="chain" id="PRO_5043893005" evidence="4">
    <location>
        <begin position="25"/>
        <end position="434"/>
    </location>
</feature>
<dbReference type="Gene3D" id="6.10.250.3150">
    <property type="match status" value="1"/>
</dbReference>
<feature type="signal peptide" evidence="4">
    <location>
        <begin position="1"/>
        <end position="24"/>
    </location>
</feature>
<dbReference type="SUPFAM" id="SSF51261">
    <property type="entry name" value="Duplicated hybrid motif"/>
    <property type="match status" value="1"/>
</dbReference>
<accession>A0A0S3K9G4</accession>
<protein>
    <submittedName>
        <fullName evidence="7">Peptidase M23</fullName>
    </submittedName>
</protein>
<name>A0A0S3K9G4_9ENTE</name>
<dbReference type="AlphaFoldDB" id="A0A0S3K9G4"/>
<evidence type="ECO:0000313" key="9">
    <source>
        <dbReference type="Proteomes" id="UP000065511"/>
    </source>
</evidence>
<dbReference type="KEGG" id="ess:ATZ33_06125"/>
<keyword evidence="1 4" id="KW-0732">Signal</keyword>
<dbReference type="EMBL" id="JXLC01000021">
    <property type="protein sequence ID" value="OJG89958.1"/>
    <property type="molecule type" value="Genomic_DNA"/>
</dbReference>
<evidence type="ECO:0000259" key="6">
    <source>
        <dbReference type="Pfam" id="PF24568"/>
    </source>
</evidence>
<feature type="compositionally biased region" description="Low complexity" evidence="3">
    <location>
        <begin position="256"/>
        <end position="292"/>
    </location>
</feature>
<feature type="domain" description="Peptidoglycan hydrolase PcsB coiled-coil" evidence="6">
    <location>
        <begin position="87"/>
        <end position="160"/>
    </location>
</feature>
<evidence type="ECO:0000313" key="10">
    <source>
        <dbReference type="Proteomes" id="UP000183039"/>
    </source>
</evidence>
<feature type="coiled-coil region" evidence="2">
    <location>
        <begin position="24"/>
        <end position="100"/>
    </location>
</feature>
<evidence type="ECO:0000256" key="2">
    <source>
        <dbReference type="SAM" id="Coils"/>
    </source>
</evidence>
<sequence length="434" mass="46645">MKKKLLITLSFILLVNTAPMSVLADDIDQKIENQTKKIEDIVKNEQDAKDYLATLENEITTIETEYQTVLSEKQKHETEMNKLNADISNLETKIEKRNDQLKAQARVTQTNHEQESMLSVILSAESLSDAISKALAVNTLITANNDILTAQKDDKKELETLKVSLTETITALEKKTEELEEKEAALAEAKLEQNVKINEIAANLATEKAEKDKFVKQKEEAVKLKEAQLKAIAEEKKKEAQAKAAAEKQAKEQAKAKQVATPAPAQAAEQEQPQKAAPDLTNNSTASDSSNTEQQAPTPPASSGGWSAPVASLTITSGFGGREDPTGISGSFHDGIDFGGASGTPIMAARSGEVVSANYSGMAGNHVVIKHDNGYYSYYLHMSSLSVSAGQNVTAGQMLGGMGTTGNSTGVHLHFSISTSLWGGFVNPAPFLGL</sequence>
<dbReference type="InterPro" id="IPR050570">
    <property type="entry name" value="Cell_wall_metabolism_enzyme"/>
</dbReference>
<dbReference type="RefSeq" id="WP_083429187.1">
    <property type="nucleotide sequence ID" value="NZ_JXLC01000021.1"/>
</dbReference>
<dbReference type="Proteomes" id="UP000065511">
    <property type="component" value="Chromosome"/>
</dbReference>
<evidence type="ECO:0000313" key="8">
    <source>
        <dbReference type="EMBL" id="OJG89958.1"/>
    </source>
</evidence>
<evidence type="ECO:0000313" key="7">
    <source>
        <dbReference type="EMBL" id="ALS00960.1"/>
    </source>
</evidence>
<feature type="compositionally biased region" description="Basic and acidic residues" evidence="3">
    <location>
        <begin position="243"/>
        <end position="255"/>
    </location>
</feature>
<dbReference type="InterPro" id="IPR016047">
    <property type="entry name" value="M23ase_b-sheet_dom"/>
</dbReference>
<dbReference type="InterPro" id="IPR011055">
    <property type="entry name" value="Dup_hybrid_motif"/>
</dbReference>
<feature type="region of interest" description="Disordered" evidence="3">
    <location>
        <begin position="243"/>
        <end position="309"/>
    </location>
</feature>
<evidence type="ECO:0000256" key="4">
    <source>
        <dbReference type="SAM" id="SignalP"/>
    </source>
</evidence>
<dbReference type="CDD" id="cd12797">
    <property type="entry name" value="M23_peptidase"/>
    <property type="match status" value="1"/>
</dbReference>
<organism evidence="8 10">
    <name type="scientific">Enterococcus silesiacus</name>
    <dbReference type="NCBI Taxonomy" id="332949"/>
    <lineage>
        <taxon>Bacteria</taxon>
        <taxon>Bacillati</taxon>
        <taxon>Bacillota</taxon>
        <taxon>Bacilli</taxon>
        <taxon>Lactobacillales</taxon>
        <taxon>Enterococcaceae</taxon>
        <taxon>Enterococcus</taxon>
    </lineage>
</organism>
<reference evidence="7 9" key="2">
    <citation type="submission" date="2015-12" db="EMBL/GenBank/DDBJ databases">
        <authorList>
            <person name="Lauer A."/>
            <person name="Humrighouse B."/>
            <person name="Loparev V."/>
            <person name="Shewmaker P.L."/>
            <person name="Whitney A.M."/>
            <person name="McLaughlin R.W."/>
        </authorList>
    </citation>
    <scope>NUCLEOTIDE SEQUENCE [LARGE SCALE GENOMIC DNA]</scope>
    <source>
        <strain evidence="7 9">LMG 23085</strain>
    </source>
</reference>
<dbReference type="Pfam" id="PF24568">
    <property type="entry name" value="CC_PcsB"/>
    <property type="match status" value="1"/>
</dbReference>
<evidence type="ECO:0000259" key="5">
    <source>
        <dbReference type="Pfam" id="PF01551"/>
    </source>
</evidence>